<feature type="region of interest" description="Disordered" evidence="1">
    <location>
        <begin position="421"/>
        <end position="441"/>
    </location>
</feature>
<keyword evidence="4" id="KW-1185">Reference proteome</keyword>
<feature type="domain" description="HNH nuclease" evidence="2">
    <location>
        <begin position="244"/>
        <end position="321"/>
    </location>
</feature>
<sequence length="468" mass="51795">MSSPSEQEFVERARLLYRKDKQTATASIKLGENEPEATKVLASDIPYEFEEPQNYITDVNERQRLFAKIRPLIAQAMDVNSTVLAVFMVYPLSELRPLTESFAEYDPSSREDLRRYMSSSTHFLLSSCLSIAHEAIAGFLAKSTKSTASKSPGRAATPESTTKKRKRQVDAAQPETPSPLQKRVLLANAEGQPAIEADESSFARETSPGTPSSPLEKIASTPPSPVTRSRNAVKKAKDRDGHKCILTGTANPEAAHIYPFSAGPASGRAKHIATLVNFWGKEKADAWSRQYSATSVTESAKNLLCLNSQLHFWWGTCHLALRPIRTLDPCTIKLQLHWLRRSRTRPTAPLSGTFDDIRSLCGGEDDLATWGPQPVAHRMSGLPLRTGQIFTIRAENPEDLPSFELLDMQWNLLRVAAMSGAAEAEDAPPEEGDDDDEYGGHYVLSNVYDEDVEELDLYRTEEGGKQST</sequence>
<name>A0ABP0E2L4_9PEZI</name>
<organism evidence="3 4">
    <name type="scientific">Sporothrix epigloea</name>
    <dbReference type="NCBI Taxonomy" id="1892477"/>
    <lineage>
        <taxon>Eukaryota</taxon>
        <taxon>Fungi</taxon>
        <taxon>Dikarya</taxon>
        <taxon>Ascomycota</taxon>
        <taxon>Pezizomycotina</taxon>
        <taxon>Sordariomycetes</taxon>
        <taxon>Sordariomycetidae</taxon>
        <taxon>Ophiostomatales</taxon>
        <taxon>Ophiostomataceae</taxon>
        <taxon>Sporothrix</taxon>
    </lineage>
</organism>
<protein>
    <recommendedName>
        <fullName evidence="2">HNH nuclease domain-containing protein</fullName>
    </recommendedName>
</protein>
<reference evidence="3 4" key="1">
    <citation type="submission" date="2024-01" db="EMBL/GenBank/DDBJ databases">
        <authorList>
            <person name="Allen C."/>
            <person name="Tagirdzhanova G."/>
        </authorList>
    </citation>
    <scope>NUCLEOTIDE SEQUENCE [LARGE SCALE GENOMIC DNA]</scope>
    <source>
        <strain evidence="3 4">CBS 573.63</strain>
    </source>
</reference>
<accession>A0ABP0E2L4</accession>
<dbReference type="EMBL" id="CAWUOM010000184">
    <property type="protein sequence ID" value="CAK7274808.1"/>
    <property type="molecule type" value="Genomic_DNA"/>
</dbReference>
<comment type="caution">
    <text evidence="3">The sequence shown here is derived from an EMBL/GenBank/DDBJ whole genome shotgun (WGS) entry which is preliminary data.</text>
</comment>
<dbReference type="Proteomes" id="UP001642501">
    <property type="component" value="Unassembled WGS sequence"/>
</dbReference>
<feature type="compositionally biased region" description="Polar residues" evidence="1">
    <location>
        <begin position="203"/>
        <end position="213"/>
    </location>
</feature>
<dbReference type="InterPro" id="IPR003615">
    <property type="entry name" value="HNH_nuc"/>
</dbReference>
<proteinExistence type="predicted"/>
<evidence type="ECO:0000259" key="2">
    <source>
        <dbReference type="Pfam" id="PF13391"/>
    </source>
</evidence>
<evidence type="ECO:0000313" key="3">
    <source>
        <dbReference type="EMBL" id="CAK7274808.1"/>
    </source>
</evidence>
<feature type="region of interest" description="Disordered" evidence="1">
    <location>
        <begin position="144"/>
        <end position="182"/>
    </location>
</feature>
<gene>
    <name evidence="3" type="ORF">SEPCBS57363_006353</name>
</gene>
<feature type="region of interest" description="Disordered" evidence="1">
    <location>
        <begin position="195"/>
        <end position="243"/>
    </location>
</feature>
<evidence type="ECO:0000256" key="1">
    <source>
        <dbReference type="SAM" id="MobiDB-lite"/>
    </source>
</evidence>
<feature type="compositionally biased region" description="Acidic residues" evidence="1">
    <location>
        <begin position="423"/>
        <end position="437"/>
    </location>
</feature>
<evidence type="ECO:0000313" key="4">
    <source>
        <dbReference type="Proteomes" id="UP001642501"/>
    </source>
</evidence>
<dbReference type="Pfam" id="PF13391">
    <property type="entry name" value="HNH_2"/>
    <property type="match status" value="1"/>
</dbReference>